<protein>
    <submittedName>
        <fullName evidence="2">Uncharacterized protein</fullName>
    </submittedName>
</protein>
<dbReference type="EMBL" id="CAXITT010000105">
    <property type="protein sequence ID" value="CAL1532084.1"/>
    <property type="molecule type" value="Genomic_DNA"/>
</dbReference>
<dbReference type="Proteomes" id="UP001497497">
    <property type="component" value="Unassembled WGS sequence"/>
</dbReference>
<evidence type="ECO:0000256" key="1">
    <source>
        <dbReference type="SAM" id="MobiDB-lite"/>
    </source>
</evidence>
<feature type="non-terminal residue" evidence="2">
    <location>
        <position position="123"/>
    </location>
</feature>
<name>A0AAV2HE47_LYMST</name>
<organism evidence="2 3">
    <name type="scientific">Lymnaea stagnalis</name>
    <name type="common">Great pond snail</name>
    <name type="synonym">Helix stagnalis</name>
    <dbReference type="NCBI Taxonomy" id="6523"/>
    <lineage>
        <taxon>Eukaryota</taxon>
        <taxon>Metazoa</taxon>
        <taxon>Spiralia</taxon>
        <taxon>Lophotrochozoa</taxon>
        <taxon>Mollusca</taxon>
        <taxon>Gastropoda</taxon>
        <taxon>Heterobranchia</taxon>
        <taxon>Euthyneura</taxon>
        <taxon>Panpulmonata</taxon>
        <taxon>Hygrophila</taxon>
        <taxon>Lymnaeoidea</taxon>
        <taxon>Lymnaeidae</taxon>
        <taxon>Lymnaea</taxon>
    </lineage>
</organism>
<gene>
    <name evidence="2" type="ORF">GSLYS_00006163001</name>
</gene>
<comment type="caution">
    <text evidence="2">The sequence shown here is derived from an EMBL/GenBank/DDBJ whole genome shotgun (WGS) entry which is preliminary data.</text>
</comment>
<accession>A0AAV2HE47</accession>
<feature type="compositionally biased region" description="Low complexity" evidence="1">
    <location>
        <begin position="58"/>
        <end position="69"/>
    </location>
</feature>
<dbReference type="AlphaFoldDB" id="A0AAV2HE47"/>
<evidence type="ECO:0000313" key="3">
    <source>
        <dbReference type="Proteomes" id="UP001497497"/>
    </source>
</evidence>
<proteinExistence type="predicted"/>
<sequence>MRQHSEGNQTPGCTLPPLVDVAALIARHRSEHGLFQGLPPLMSHDDLNNKLPTYEECTSQSTRSRSNTSDEVSEFKASNQLLQTCSHCFQGDNAATQTCDVKMESQDSHFVSVSEAMLGGMYG</sequence>
<keyword evidence="3" id="KW-1185">Reference proteome</keyword>
<feature type="region of interest" description="Disordered" evidence="1">
    <location>
        <begin position="46"/>
        <end position="72"/>
    </location>
</feature>
<reference evidence="2 3" key="1">
    <citation type="submission" date="2024-04" db="EMBL/GenBank/DDBJ databases">
        <authorList>
            <consortium name="Genoscope - CEA"/>
            <person name="William W."/>
        </authorList>
    </citation>
    <scope>NUCLEOTIDE SEQUENCE [LARGE SCALE GENOMIC DNA]</scope>
</reference>
<evidence type="ECO:0000313" key="2">
    <source>
        <dbReference type="EMBL" id="CAL1532084.1"/>
    </source>
</evidence>